<feature type="transmembrane region" description="Helical" evidence="1">
    <location>
        <begin position="137"/>
        <end position="158"/>
    </location>
</feature>
<gene>
    <name evidence="2" type="ORF">E3O10_05580</name>
</gene>
<proteinExistence type="predicted"/>
<reference evidence="2 3" key="1">
    <citation type="submission" date="2019-03" db="EMBL/GenBank/DDBJ databases">
        <title>Genomics of glacier-inhabiting Cryobacterium strains.</title>
        <authorList>
            <person name="Liu Q."/>
            <person name="Xin Y.-H."/>
        </authorList>
    </citation>
    <scope>NUCLEOTIDE SEQUENCE [LARGE SCALE GENOMIC DNA]</scope>
    <source>
        <strain evidence="2 3">Hh15</strain>
    </source>
</reference>
<evidence type="ECO:0000313" key="3">
    <source>
        <dbReference type="Proteomes" id="UP000297654"/>
    </source>
</evidence>
<keyword evidence="1" id="KW-0472">Membrane</keyword>
<dbReference type="AlphaFoldDB" id="A0A5F0D7B8"/>
<dbReference type="Proteomes" id="UP000297654">
    <property type="component" value="Unassembled WGS sequence"/>
</dbReference>
<keyword evidence="1" id="KW-0812">Transmembrane</keyword>
<protein>
    <submittedName>
        <fullName evidence="2">DUF2809 domain-containing protein</fullName>
    </submittedName>
</protein>
<dbReference type="Pfam" id="PF10990">
    <property type="entry name" value="DUF2809"/>
    <property type="match status" value="1"/>
</dbReference>
<keyword evidence="3" id="KW-1185">Reference proteome</keyword>
<feature type="transmembrane region" description="Helical" evidence="1">
    <location>
        <begin position="178"/>
        <end position="195"/>
    </location>
</feature>
<keyword evidence="1" id="KW-1133">Transmembrane helix</keyword>
<feature type="transmembrane region" description="Helical" evidence="1">
    <location>
        <begin position="83"/>
        <end position="101"/>
    </location>
</feature>
<dbReference type="InterPro" id="IPR021257">
    <property type="entry name" value="DUF2809"/>
</dbReference>
<evidence type="ECO:0000313" key="2">
    <source>
        <dbReference type="EMBL" id="TFB91837.1"/>
    </source>
</evidence>
<sequence>MVVHNVDVHQIGRADAGELALKVGEIGGEDAGVDAGGHPFSLSSRSSCVVACHLGGVTYPQGMQRSHAPDSHRIRPGSRSRRNFCVFAAVNIGAGLMVHFTTAGPVGDFAADALYAVLAYLVVSFIAPRLRQMGSAAVAFLACAAVEAAQLSPAPAALADAFPPARLVLGTTFAPVDLLAYAVGVLAALVCDRLIPRARDRARSG</sequence>
<dbReference type="EMBL" id="SOFF01000020">
    <property type="protein sequence ID" value="TFB91837.1"/>
    <property type="molecule type" value="Genomic_DNA"/>
</dbReference>
<comment type="caution">
    <text evidence="2">The sequence shown here is derived from an EMBL/GenBank/DDBJ whole genome shotgun (WGS) entry which is preliminary data.</text>
</comment>
<accession>A0A5F0D7B8</accession>
<evidence type="ECO:0000256" key="1">
    <source>
        <dbReference type="SAM" id="Phobius"/>
    </source>
</evidence>
<feature type="transmembrane region" description="Helical" evidence="1">
    <location>
        <begin position="113"/>
        <end position="130"/>
    </location>
</feature>
<name>A0A5F0D7B8_9MICO</name>
<organism evidence="2 3">
    <name type="scientific">Cryobacterium luteum</name>
    <dbReference type="NCBI Taxonomy" id="1424661"/>
    <lineage>
        <taxon>Bacteria</taxon>
        <taxon>Bacillati</taxon>
        <taxon>Actinomycetota</taxon>
        <taxon>Actinomycetes</taxon>
        <taxon>Micrococcales</taxon>
        <taxon>Microbacteriaceae</taxon>
        <taxon>Cryobacterium</taxon>
    </lineage>
</organism>